<organism evidence="1">
    <name type="scientific">viral metagenome</name>
    <dbReference type="NCBI Taxonomy" id="1070528"/>
    <lineage>
        <taxon>unclassified sequences</taxon>
        <taxon>metagenomes</taxon>
        <taxon>organismal metagenomes</taxon>
    </lineage>
</organism>
<proteinExistence type="predicted"/>
<reference evidence="1" key="1">
    <citation type="journal article" date="2020" name="Nature">
        <title>Giant virus diversity and host interactions through global metagenomics.</title>
        <authorList>
            <person name="Schulz F."/>
            <person name="Roux S."/>
            <person name="Paez-Espino D."/>
            <person name="Jungbluth S."/>
            <person name="Walsh D.A."/>
            <person name="Denef V.J."/>
            <person name="McMahon K.D."/>
            <person name="Konstantinidis K.T."/>
            <person name="Eloe-Fadrosh E.A."/>
            <person name="Kyrpides N.C."/>
            <person name="Woyke T."/>
        </authorList>
    </citation>
    <scope>NUCLEOTIDE SEQUENCE</scope>
    <source>
        <strain evidence="1">GVMAG-M-3300023179-114</strain>
    </source>
</reference>
<evidence type="ECO:0000313" key="1">
    <source>
        <dbReference type="EMBL" id="QHT22924.1"/>
    </source>
</evidence>
<dbReference type="EMBL" id="MN739721">
    <property type="protein sequence ID" value="QHT22924.1"/>
    <property type="molecule type" value="Genomic_DNA"/>
</dbReference>
<protein>
    <submittedName>
        <fullName evidence="1">Uncharacterized protein</fullName>
    </submittedName>
</protein>
<accession>A0A6C0E1N0</accession>
<sequence>MYYEDDHYHPVNNDYANHNAALSDLKQMDKGYHKIKRLGYKKSANGTLTPKMVNVEVYCSGDVGTYIRNAVTGQRYSYRIGTTEEDHLFKVGLSTGELSANAGSLFYDSPEQYEKHCFLTLSSETKERWYEKKMSTRRQQ</sequence>
<dbReference type="AlphaFoldDB" id="A0A6C0E1N0"/>
<name>A0A6C0E1N0_9ZZZZ</name>